<keyword evidence="2" id="KW-1185">Reference proteome</keyword>
<evidence type="ECO:0000313" key="2">
    <source>
        <dbReference type="Proteomes" id="UP001151760"/>
    </source>
</evidence>
<comment type="caution">
    <text evidence="1">The sequence shown here is derived from an EMBL/GenBank/DDBJ whole genome shotgun (WGS) entry which is preliminary data.</text>
</comment>
<organism evidence="1 2">
    <name type="scientific">Tanacetum coccineum</name>
    <dbReference type="NCBI Taxonomy" id="301880"/>
    <lineage>
        <taxon>Eukaryota</taxon>
        <taxon>Viridiplantae</taxon>
        <taxon>Streptophyta</taxon>
        <taxon>Embryophyta</taxon>
        <taxon>Tracheophyta</taxon>
        <taxon>Spermatophyta</taxon>
        <taxon>Magnoliopsida</taxon>
        <taxon>eudicotyledons</taxon>
        <taxon>Gunneridae</taxon>
        <taxon>Pentapetalae</taxon>
        <taxon>asterids</taxon>
        <taxon>campanulids</taxon>
        <taxon>Asterales</taxon>
        <taxon>Asteraceae</taxon>
        <taxon>Asteroideae</taxon>
        <taxon>Anthemideae</taxon>
        <taxon>Anthemidinae</taxon>
        <taxon>Tanacetum</taxon>
    </lineage>
</organism>
<reference evidence="1" key="1">
    <citation type="journal article" date="2022" name="Int. J. Mol. Sci.">
        <title>Draft Genome of Tanacetum Coccineum: Genomic Comparison of Closely Related Tanacetum-Family Plants.</title>
        <authorList>
            <person name="Yamashiro T."/>
            <person name="Shiraishi A."/>
            <person name="Nakayama K."/>
            <person name="Satake H."/>
        </authorList>
    </citation>
    <scope>NUCLEOTIDE SEQUENCE</scope>
</reference>
<proteinExistence type="predicted"/>
<name>A0ABQ5FQA9_9ASTR</name>
<dbReference type="EMBL" id="BQNB010017603">
    <property type="protein sequence ID" value="GJT65093.1"/>
    <property type="molecule type" value="Genomic_DNA"/>
</dbReference>
<protein>
    <submittedName>
        <fullName evidence="1">Uncharacterized protein</fullName>
    </submittedName>
</protein>
<gene>
    <name evidence="1" type="ORF">Tco_1016573</name>
</gene>
<evidence type="ECO:0000313" key="1">
    <source>
        <dbReference type="EMBL" id="GJT65093.1"/>
    </source>
</evidence>
<reference evidence="1" key="2">
    <citation type="submission" date="2022-01" db="EMBL/GenBank/DDBJ databases">
        <authorList>
            <person name="Yamashiro T."/>
            <person name="Shiraishi A."/>
            <person name="Satake H."/>
            <person name="Nakayama K."/>
        </authorList>
    </citation>
    <scope>NUCLEOTIDE SEQUENCE</scope>
</reference>
<dbReference type="Proteomes" id="UP001151760">
    <property type="component" value="Unassembled WGS sequence"/>
</dbReference>
<accession>A0ABQ5FQA9</accession>
<sequence length="128" mass="14076">MKKLDVGSMSYDELVAWAEEEACSPYLRTPPLKARRKSIEFQVFDVGGSSVLYIGGSTLPLVLKKNGKSRVNFTRNRAILKRSKMMRLTKGVGSHKVRGGAGKIVAGRSKYGRLGNLIGLNKDEGDFD</sequence>